<dbReference type="InterPro" id="IPR052351">
    <property type="entry name" value="Ornithine_N-alpha-AT"/>
</dbReference>
<evidence type="ECO:0000256" key="1">
    <source>
        <dbReference type="ARBA" id="ARBA00022679"/>
    </source>
</evidence>
<feature type="non-terminal residue" evidence="4">
    <location>
        <position position="1"/>
    </location>
</feature>
<dbReference type="EMBL" id="JAYGOJ010000211">
    <property type="protein sequence ID" value="MEA9438454.1"/>
    <property type="molecule type" value="Genomic_DNA"/>
</dbReference>
<dbReference type="Proteomes" id="UP001304847">
    <property type="component" value="Unassembled WGS sequence"/>
</dbReference>
<dbReference type="PANTHER" id="PTHR37323:SF1">
    <property type="entry name" value="L-ORNITHINE N(ALPHA)-ACYLTRANSFERASE"/>
    <property type="match status" value="1"/>
</dbReference>
<evidence type="ECO:0000256" key="2">
    <source>
        <dbReference type="ARBA" id="ARBA00023098"/>
    </source>
</evidence>
<accession>A0ABU5WC34</accession>
<keyword evidence="1" id="KW-0808">Transferase</keyword>
<evidence type="ECO:0000256" key="3">
    <source>
        <dbReference type="ARBA" id="ARBA00023315"/>
    </source>
</evidence>
<comment type="caution">
    <text evidence="4">The sequence shown here is derived from an EMBL/GenBank/DDBJ whole genome shotgun (WGS) entry which is preliminary data.</text>
</comment>
<evidence type="ECO:0000313" key="4">
    <source>
        <dbReference type="EMBL" id="MEA9438454.1"/>
    </source>
</evidence>
<dbReference type="PANTHER" id="PTHR37323">
    <property type="entry name" value="GCN5-RELATED N-ACETYLTRANSFERASE"/>
    <property type="match status" value="1"/>
</dbReference>
<evidence type="ECO:0000313" key="5">
    <source>
        <dbReference type="Proteomes" id="UP001304847"/>
    </source>
</evidence>
<sequence>LAPSRRPYPATPTLFEGRDYGDDLKVLKAGLDNLGCAIPTLYKQYAELCEPGGVQFMDFGIDPDFNHCIDGLVWVDVSRIKPHKRARYIGLPAGEGLATSGDR</sequence>
<keyword evidence="2" id="KW-0443">Lipid metabolism</keyword>
<gene>
    <name evidence="4" type="ORF">VCX44_22280</name>
</gene>
<organism evidence="4 5">
    <name type="scientific">Aeromonas caviae</name>
    <name type="common">Aeromonas punctata</name>
    <dbReference type="NCBI Taxonomy" id="648"/>
    <lineage>
        <taxon>Bacteria</taxon>
        <taxon>Pseudomonadati</taxon>
        <taxon>Pseudomonadota</taxon>
        <taxon>Gammaproteobacteria</taxon>
        <taxon>Aeromonadales</taxon>
        <taxon>Aeromonadaceae</taxon>
        <taxon>Aeromonas</taxon>
    </lineage>
</organism>
<reference evidence="4 5" key="1">
    <citation type="submission" date="2023-12" db="EMBL/GenBank/DDBJ databases">
        <title>Characterization of antibiotic resistance in Aeromonas spp. in hospital effluent.</title>
        <authorList>
            <person name="Negoseki B.R.S."/>
            <person name="Krul D."/>
            <person name="Siqueira A.C."/>
            <person name="Almeida M."/>
            <person name="Mesa D."/>
            <person name="Conte D."/>
            <person name="Dalla-Costa L.M."/>
        </authorList>
    </citation>
    <scope>NUCLEOTIDE SEQUENCE [LARGE SCALE GENOMIC DNA]</scope>
    <source>
        <strain evidence="4 5">36v</strain>
    </source>
</reference>
<name>A0ABU5WC34_AERCA</name>
<keyword evidence="5" id="KW-1185">Reference proteome</keyword>
<protein>
    <submittedName>
        <fullName evidence="4">GNAT family N-acetyltransferase</fullName>
    </submittedName>
</protein>
<keyword evidence="3" id="KW-0012">Acyltransferase</keyword>
<proteinExistence type="predicted"/>